<dbReference type="CDD" id="cd00037">
    <property type="entry name" value="CLECT"/>
    <property type="match status" value="1"/>
</dbReference>
<dbReference type="AlphaFoldDB" id="A0A8S1HDV5"/>
<evidence type="ECO:0000259" key="5">
    <source>
        <dbReference type="PROSITE" id="PS51406"/>
    </source>
</evidence>
<dbReference type="Pfam" id="PF00059">
    <property type="entry name" value="Lectin_C"/>
    <property type="match status" value="1"/>
</dbReference>
<dbReference type="PROSITE" id="PS00514">
    <property type="entry name" value="FIBRINOGEN_C_1"/>
    <property type="match status" value="1"/>
</dbReference>
<dbReference type="SMART" id="SM00034">
    <property type="entry name" value="CLECT"/>
    <property type="match status" value="1"/>
</dbReference>
<dbReference type="PANTHER" id="PTHR19143">
    <property type="entry name" value="FIBRINOGEN/TENASCIN/ANGIOPOEITIN"/>
    <property type="match status" value="1"/>
</dbReference>
<name>A0A8S1HDV5_9PELO</name>
<dbReference type="InterPro" id="IPR050373">
    <property type="entry name" value="Fibrinogen_C-term_domain"/>
</dbReference>
<dbReference type="InterPro" id="IPR020837">
    <property type="entry name" value="Fibrinogen_CS"/>
</dbReference>
<feature type="domain" description="Fibrinogen C-terminal" evidence="5">
    <location>
        <begin position="138"/>
        <end position="241"/>
    </location>
</feature>
<dbReference type="GO" id="GO:0005615">
    <property type="term" value="C:extracellular space"/>
    <property type="evidence" value="ECO:0007669"/>
    <property type="project" value="TreeGrafter"/>
</dbReference>
<reference evidence="6" key="1">
    <citation type="submission" date="2020-10" db="EMBL/GenBank/DDBJ databases">
        <authorList>
            <person name="Kikuchi T."/>
        </authorList>
    </citation>
    <scope>NUCLEOTIDE SEQUENCE</scope>
    <source>
        <strain evidence="6">NKZ352</strain>
    </source>
</reference>
<dbReference type="PROSITE" id="PS51406">
    <property type="entry name" value="FIBRINOGEN_C_2"/>
    <property type="match status" value="1"/>
</dbReference>
<keyword evidence="3" id="KW-0732">Signal</keyword>
<dbReference type="InterPro" id="IPR016186">
    <property type="entry name" value="C-type_lectin-like/link_sf"/>
</dbReference>
<feature type="region of interest" description="Disordered" evidence="2">
    <location>
        <begin position="366"/>
        <end position="398"/>
    </location>
</feature>
<feature type="compositionally biased region" description="Basic and acidic residues" evidence="2">
    <location>
        <begin position="369"/>
        <end position="379"/>
    </location>
</feature>
<evidence type="ECO:0000259" key="4">
    <source>
        <dbReference type="PROSITE" id="PS50041"/>
    </source>
</evidence>
<dbReference type="SUPFAM" id="SSF56436">
    <property type="entry name" value="C-type lectin-like"/>
    <property type="match status" value="1"/>
</dbReference>
<dbReference type="InterPro" id="IPR002181">
    <property type="entry name" value="Fibrinogen_a/b/g_C_dom"/>
</dbReference>
<dbReference type="PANTHER" id="PTHR19143:SF327">
    <property type="entry name" value="FI21813P1-RELATED"/>
    <property type="match status" value="1"/>
</dbReference>
<dbReference type="InterPro" id="IPR016187">
    <property type="entry name" value="CTDL_fold"/>
</dbReference>
<dbReference type="InterPro" id="IPR001304">
    <property type="entry name" value="C-type_lectin-like"/>
</dbReference>
<accession>A0A8S1HDV5</accession>
<dbReference type="Gene3D" id="3.90.215.10">
    <property type="entry name" value="Gamma Fibrinogen, chain A, domain 1"/>
    <property type="match status" value="1"/>
</dbReference>
<dbReference type="SUPFAM" id="SSF56496">
    <property type="entry name" value="Fibrinogen C-terminal domain-like"/>
    <property type="match status" value="1"/>
</dbReference>
<dbReference type="Gene3D" id="3.10.100.10">
    <property type="entry name" value="Mannose-Binding Protein A, subunit A"/>
    <property type="match status" value="1"/>
</dbReference>
<dbReference type="InterPro" id="IPR014716">
    <property type="entry name" value="Fibrinogen_a/b/g_C_1"/>
</dbReference>
<organism evidence="6 7">
    <name type="scientific">Caenorhabditis auriculariae</name>
    <dbReference type="NCBI Taxonomy" id="2777116"/>
    <lineage>
        <taxon>Eukaryota</taxon>
        <taxon>Metazoa</taxon>
        <taxon>Ecdysozoa</taxon>
        <taxon>Nematoda</taxon>
        <taxon>Chromadorea</taxon>
        <taxon>Rhabditida</taxon>
        <taxon>Rhabditina</taxon>
        <taxon>Rhabditomorpha</taxon>
        <taxon>Rhabditoidea</taxon>
        <taxon>Rhabditidae</taxon>
        <taxon>Peloderinae</taxon>
        <taxon>Caenorhabditis</taxon>
    </lineage>
</organism>
<gene>
    <name evidence="6" type="ORF">CAUJ_LOCUS9344</name>
</gene>
<evidence type="ECO:0000313" key="6">
    <source>
        <dbReference type="EMBL" id="CAD6193425.1"/>
    </source>
</evidence>
<evidence type="ECO:0008006" key="8">
    <source>
        <dbReference type="Google" id="ProtNLM"/>
    </source>
</evidence>
<dbReference type="SMART" id="SM00186">
    <property type="entry name" value="FBG"/>
    <property type="match status" value="1"/>
</dbReference>
<evidence type="ECO:0000256" key="1">
    <source>
        <dbReference type="ARBA" id="ARBA00023157"/>
    </source>
</evidence>
<keyword evidence="1" id="KW-1015">Disulfide bond</keyword>
<protein>
    <recommendedName>
        <fullName evidence="8">C-type lectin domain-containing protein</fullName>
    </recommendedName>
</protein>
<comment type="caution">
    <text evidence="6">The sequence shown here is derived from an EMBL/GenBank/DDBJ whole genome shotgun (WGS) entry which is preliminary data.</text>
</comment>
<evidence type="ECO:0000256" key="2">
    <source>
        <dbReference type="SAM" id="MobiDB-lite"/>
    </source>
</evidence>
<dbReference type="EMBL" id="CAJGYM010000035">
    <property type="protein sequence ID" value="CAD6193425.1"/>
    <property type="molecule type" value="Genomic_DNA"/>
</dbReference>
<proteinExistence type="predicted"/>
<evidence type="ECO:0000256" key="3">
    <source>
        <dbReference type="SAM" id="SignalP"/>
    </source>
</evidence>
<feature type="chain" id="PRO_5035895193" description="C-type lectin domain-containing protein" evidence="3">
    <location>
        <begin position="20"/>
        <end position="398"/>
    </location>
</feature>
<dbReference type="Proteomes" id="UP000835052">
    <property type="component" value="Unassembled WGS sequence"/>
</dbReference>
<keyword evidence="7" id="KW-1185">Reference proteome</keyword>
<feature type="signal peptide" evidence="3">
    <location>
        <begin position="1"/>
        <end position="19"/>
    </location>
</feature>
<dbReference type="InterPro" id="IPR036056">
    <property type="entry name" value="Fibrinogen-like_C"/>
</dbReference>
<dbReference type="OrthoDB" id="7972392at2759"/>
<sequence length="398" mass="44024">MKRLLTLLCSVAQIFLVGADCAAGDATNTQEHCVHLEATKSSWQDAESFCTSRGGHLTSVHNAFDMTLLRQVASDSCSNFWTGGTFDGSKCLWSDGSECKYTNWKSGQPDPSNKCVSADVKSGLWVTENCNDELCFICETAAVMSDCLDWYKAGFKDDGQYSIFLGGNNYDVYCDMTTYDGGWTVFQKRSDGSTAFWNKTWSEYKNGFGNGLTPTGNYWLGNDALHLLTSKDPNVTLRVEMHGDGTPGTVNPDGYWWNHYFEFLKRTIILFESISTGKTSSETPLLDGMTSLVPTVLRFPLSIASTTLTKTVGWWLHNCAMASLNGAYTPTDWNNGYGIFWIIDGSESVIHPRVLLSSRQLVEGVSEAPDEREQVDAIRSRSVPHVTSLSDQEPLGTF</sequence>
<feature type="domain" description="C-type lectin" evidence="4">
    <location>
        <begin position="29"/>
        <end position="139"/>
    </location>
</feature>
<evidence type="ECO:0000313" key="7">
    <source>
        <dbReference type="Proteomes" id="UP000835052"/>
    </source>
</evidence>
<dbReference type="Pfam" id="PF00147">
    <property type="entry name" value="Fibrinogen_C"/>
    <property type="match status" value="1"/>
</dbReference>
<dbReference type="PROSITE" id="PS50041">
    <property type="entry name" value="C_TYPE_LECTIN_2"/>
    <property type="match status" value="1"/>
</dbReference>